<evidence type="ECO:0000313" key="1">
    <source>
        <dbReference type="EMBL" id="KAJ8625534.1"/>
    </source>
</evidence>
<name>A0ACC2KWG1_PERAE</name>
<protein>
    <submittedName>
        <fullName evidence="1">Uncharacterized protein</fullName>
    </submittedName>
</protein>
<accession>A0ACC2KWG1</accession>
<gene>
    <name evidence="1" type="ORF">MRB53_034064</name>
</gene>
<keyword evidence="2" id="KW-1185">Reference proteome</keyword>
<organism evidence="1 2">
    <name type="scientific">Persea americana</name>
    <name type="common">Avocado</name>
    <dbReference type="NCBI Taxonomy" id="3435"/>
    <lineage>
        <taxon>Eukaryota</taxon>
        <taxon>Viridiplantae</taxon>
        <taxon>Streptophyta</taxon>
        <taxon>Embryophyta</taxon>
        <taxon>Tracheophyta</taxon>
        <taxon>Spermatophyta</taxon>
        <taxon>Magnoliopsida</taxon>
        <taxon>Magnoliidae</taxon>
        <taxon>Laurales</taxon>
        <taxon>Lauraceae</taxon>
        <taxon>Persea</taxon>
    </lineage>
</organism>
<dbReference type="EMBL" id="CM056819">
    <property type="protein sequence ID" value="KAJ8625534.1"/>
    <property type="molecule type" value="Genomic_DNA"/>
</dbReference>
<proteinExistence type="predicted"/>
<dbReference type="Proteomes" id="UP001234297">
    <property type="component" value="Chromosome 11"/>
</dbReference>
<evidence type="ECO:0000313" key="2">
    <source>
        <dbReference type="Proteomes" id="UP001234297"/>
    </source>
</evidence>
<comment type="caution">
    <text evidence="1">The sequence shown here is derived from an EMBL/GenBank/DDBJ whole genome shotgun (WGS) entry which is preliminary data.</text>
</comment>
<reference evidence="1 2" key="1">
    <citation type="journal article" date="2022" name="Hortic Res">
        <title>A haplotype resolved chromosomal level avocado genome allows analysis of novel avocado genes.</title>
        <authorList>
            <person name="Nath O."/>
            <person name="Fletcher S.J."/>
            <person name="Hayward A."/>
            <person name="Shaw L.M."/>
            <person name="Masouleh A.K."/>
            <person name="Furtado A."/>
            <person name="Henry R.J."/>
            <person name="Mitter N."/>
        </authorList>
    </citation>
    <scope>NUCLEOTIDE SEQUENCE [LARGE SCALE GENOMIC DNA]</scope>
    <source>
        <strain evidence="2">cv. Hass</strain>
    </source>
</reference>
<sequence>MMQIDLSLKIADEEGGEDFPVDEQKEEREDDNKDKVGDDEQQEASSSQQSIQEILKTDEIYTLQTEMNRMKEENKELRKVVEQKMRDYHNLQMKFAFLRKSGQENDNPIILSLGSDVGSKGAHEAIDLKNQSPPQVDEIREDKGLGLSLRLHTQIDQHEEKREEMKAWVATDDMLHKSNLGGITSHTTSAMANRKPRVSVRARCQAPTMNDGCQWRKYGQKIAKGNPCPRAYYRCTVAPGCPVRKQVQRCMEDMSILITTYEGTHNHPLPVGATAMASTTSAPGTFMLMSGEEDSTSPISSSVDNLGQVRLSYPNPYLNNIINSTPPRGVVLDLSHNTHHLQQQLAFPSSSHSALKFKHPWAPDNLSYSNSIASSSDGANFQFSNSWGTDKKRSWNIEDDKSLAENVSDIASDPKFAVAVAAAITSFISKESQTAQTTAPALVLKDGERASTSSNKWKVESLSPSGKAQAFIEKDPH</sequence>